<dbReference type="AlphaFoldDB" id="A0A7R9AD61"/>
<evidence type="ECO:0000313" key="3">
    <source>
        <dbReference type="Proteomes" id="UP000677054"/>
    </source>
</evidence>
<dbReference type="EMBL" id="LR903375">
    <property type="protein sequence ID" value="CAD7251829.1"/>
    <property type="molecule type" value="Genomic_DNA"/>
</dbReference>
<proteinExistence type="predicted"/>
<organism evidence="2">
    <name type="scientific">Darwinula stevensoni</name>
    <dbReference type="NCBI Taxonomy" id="69355"/>
    <lineage>
        <taxon>Eukaryota</taxon>
        <taxon>Metazoa</taxon>
        <taxon>Ecdysozoa</taxon>
        <taxon>Arthropoda</taxon>
        <taxon>Crustacea</taxon>
        <taxon>Oligostraca</taxon>
        <taxon>Ostracoda</taxon>
        <taxon>Podocopa</taxon>
        <taxon>Podocopida</taxon>
        <taxon>Darwinulocopina</taxon>
        <taxon>Darwinuloidea</taxon>
        <taxon>Darwinulidae</taxon>
        <taxon>Darwinula</taxon>
    </lineage>
</organism>
<dbReference type="Proteomes" id="UP000677054">
    <property type="component" value="Unassembled WGS sequence"/>
</dbReference>
<name>A0A7R9AD61_9CRUS</name>
<evidence type="ECO:0000313" key="2">
    <source>
        <dbReference type="EMBL" id="CAD7251829.1"/>
    </source>
</evidence>
<feature type="non-terminal residue" evidence="2">
    <location>
        <position position="135"/>
    </location>
</feature>
<reference evidence="2" key="1">
    <citation type="submission" date="2020-11" db="EMBL/GenBank/DDBJ databases">
        <authorList>
            <person name="Tran Van P."/>
        </authorList>
    </citation>
    <scope>NUCLEOTIDE SEQUENCE</scope>
</reference>
<dbReference type="EMBL" id="CAJPEV010003858">
    <property type="protein sequence ID" value="CAG0900687.1"/>
    <property type="molecule type" value="Genomic_DNA"/>
</dbReference>
<keyword evidence="3" id="KW-1185">Reference proteome</keyword>
<evidence type="ECO:0000256" key="1">
    <source>
        <dbReference type="SAM" id="MobiDB-lite"/>
    </source>
</evidence>
<accession>A0A7R9AD61</accession>
<sequence>RLQLVTRRRATKKRKHVPLTEEMLNELNKDHMGGVESLQSHSDFNTNLNMGMSYKYHDPTLDLWNNDSLFYDPRKAVRDRKTPVSRSHSPAGYPGTGNGNIYDSWRTDWSGYNTVVQPGFSLYNPRATRDYDTEF</sequence>
<dbReference type="OrthoDB" id="6162910at2759"/>
<gene>
    <name evidence="2" type="ORF">DSTB1V02_LOCUS11591</name>
</gene>
<feature type="region of interest" description="Disordered" evidence="1">
    <location>
        <begin position="77"/>
        <end position="98"/>
    </location>
</feature>
<protein>
    <submittedName>
        <fullName evidence="2">Uncharacterized protein</fullName>
    </submittedName>
</protein>